<comment type="caution">
    <text evidence="8">The sequence shown here is derived from an EMBL/GenBank/DDBJ whole genome shotgun (WGS) entry which is preliminary data.</text>
</comment>
<evidence type="ECO:0000256" key="1">
    <source>
        <dbReference type="ARBA" id="ARBA00004141"/>
    </source>
</evidence>
<evidence type="ECO:0000313" key="8">
    <source>
        <dbReference type="EMBL" id="KAL3868328.1"/>
    </source>
</evidence>
<dbReference type="PANTHER" id="PTHR10165">
    <property type="entry name" value="LIPID PHOSPHATE PHOSPHATASE"/>
    <property type="match status" value="1"/>
</dbReference>
<dbReference type="CDD" id="cd03384">
    <property type="entry name" value="PAP2_wunen"/>
    <property type="match status" value="1"/>
</dbReference>
<dbReference type="EMBL" id="JBJQND010000008">
    <property type="protein sequence ID" value="KAL3868328.1"/>
    <property type="molecule type" value="Genomic_DNA"/>
</dbReference>
<evidence type="ECO:0000256" key="2">
    <source>
        <dbReference type="ARBA" id="ARBA00008816"/>
    </source>
</evidence>
<keyword evidence="9" id="KW-1185">Reference proteome</keyword>
<feature type="transmembrane region" description="Helical" evidence="6">
    <location>
        <begin position="12"/>
        <end position="37"/>
    </location>
</feature>
<sequence>MKGCMREATVPYFCNAQLIVDVVIWLTIGSPVLYLYLMGSPYEAGFFCDDTSLKYPDKPSMISDALLTGVAFGLTTTALLMVEVMNRLERKYKKSRCLSGDPFICLKGFGIFLFGFVITQLFTEVLKNTLGRLRPTFIDVCRPDFSRINCSQGYITNYTCTNKENLTNKLRTIHQSFPSGHAAFAMFTTMYLVLYIQKRLHITYSHILKPTVQAALFLLSLVCGITRITDHKHHPSDVVAGLIIGSIVACAIFHSLGTKFLNDTKHEKSSKDDEEDGNWVPNINGCQTPLPLLQNEFDVSGRSPSFVLKQPIKISTSVTV</sequence>
<dbReference type="InterPro" id="IPR036938">
    <property type="entry name" value="PAP2/HPO_sf"/>
</dbReference>
<proteinExistence type="inferred from homology"/>
<keyword evidence="5 6" id="KW-0472">Membrane</keyword>
<evidence type="ECO:0000256" key="6">
    <source>
        <dbReference type="SAM" id="Phobius"/>
    </source>
</evidence>
<evidence type="ECO:0000313" key="9">
    <source>
        <dbReference type="Proteomes" id="UP001634394"/>
    </source>
</evidence>
<reference evidence="8 9" key="1">
    <citation type="submission" date="2024-11" db="EMBL/GenBank/DDBJ databases">
        <title>Chromosome-level genome assembly of the freshwater bivalve Anodonta woodiana.</title>
        <authorList>
            <person name="Chen X."/>
        </authorList>
    </citation>
    <scope>NUCLEOTIDE SEQUENCE [LARGE SCALE GENOMIC DNA]</scope>
    <source>
        <strain evidence="8">MN2024</strain>
        <tissue evidence="8">Gills</tissue>
    </source>
</reference>
<evidence type="ECO:0000256" key="4">
    <source>
        <dbReference type="ARBA" id="ARBA00022989"/>
    </source>
</evidence>
<organism evidence="8 9">
    <name type="scientific">Sinanodonta woodiana</name>
    <name type="common">Chinese pond mussel</name>
    <name type="synonym">Anodonta woodiana</name>
    <dbReference type="NCBI Taxonomy" id="1069815"/>
    <lineage>
        <taxon>Eukaryota</taxon>
        <taxon>Metazoa</taxon>
        <taxon>Spiralia</taxon>
        <taxon>Lophotrochozoa</taxon>
        <taxon>Mollusca</taxon>
        <taxon>Bivalvia</taxon>
        <taxon>Autobranchia</taxon>
        <taxon>Heteroconchia</taxon>
        <taxon>Palaeoheterodonta</taxon>
        <taxon>Unionida</taxon>
        <taxon>Unionoidea</taxon>
        <taxon>Unionidae</taxon>
        <taxon>Unioninae</taxon>
        <taxon>Sinanodonta</taxon>
    </lineage>
</organism>
<keyword evidence="4 6" id="KW-1133">Transmembrane helix</keyword>
<feature type="transmembrane region" description="Helical" evidence="6">
    <location>
        <begin position="176"/>
        <end position="195"/>
    </location>
</feature>
<dbReference type="GO" id="GO:0016020">
    <property type="term" value="C:membrane"/>
    <property type="evidence" value="ECO:0007669"/>
    <property type="project" value="UniProtKB-SubCell"/>
</dbReference>
<keyword evidence="3 6" id="KW-0812">Transmembrane</keyword>
<dbReference type="InterPro" id="IPR000326">
    <property type="entry name" value="PAP2/HPO"/>
</dbReference>
<dbReference type="Pfam" id="PF01569">
    <property type="entry name" value="PAP2"/>
    <property type="match status" value="1"/>
</dbReference>
<dbReference type="InterPro" id="IPR043216">
    <property type="entry name" value="PAP-like"/>
</dbReference>
<protein>
    <recommendedName>
        <fullName evidence="7">Phosphatidic acid phosphatase type 2/haloperoxidase domain-containing protein</fullName>
    </recommendedName>
</protein>
<accession>A0ABD3W624</accession>
<dbReference type="AlphaFoldDB" id="A0ABD3W624"/>
<comment type="subcellular location">
    <subcellularLocation>
        <location evidence="1">Membrane</location>
        <topology evidence="1">Multi-pass membrane protein</topology>
    </subcellularLocation>
</comment>
<feature type="domain" description="Phosphatidic acid phosphatase type 2/haloperoxidase" evidence="7">
    <location>
        <begin position="109"/>
        <end position="253"/>
    </location>
</feature>
<dbReference type="Gene3D" id="1.20.144.10">
    <property type="entry name" value="Phosphatidic acid phosphatase type 2/haloperoxidase"/>
    <property type="match status" value="1"/>
</dbReference>
<gene>
    <name evidence="8" type="ORF">ACJMK2_041145</name>
</gene>
<dbReference type="SMART" id="SM00014">
    <property type="entry name" value="acidPPc"/>
    <property type="match status" value="1"/>
</dbReference>
<evidence type="ECO:0000256" key="3">
    <source>
        <dbReference type="ARBA" id="ARBA00022692"/>
    </source>
</evidence>
<dbReference type="SUPFAM" id="SSF48317">
    <property type="entry name" value="Acid phosphatase/Vanadium-dependent haloperoxidase"/>
    <property type="match status" value="1"/>
</dbReference>
<evidence type="ECO:0000256" key="5">
    <source>
        <dbReference type="ARBA" id="ARBA00023136"/>
    </source>
</evidence>
<feature type="transmembrane region" description="Helical" evidence="6">
    <location>
        <begin position="240"/>
        <end position="261"/>
    </location>
</feature>
<name>A0ABD3W624_SINWO</name>
<dbReference type="PANTHER" id="PTHR10165:SF103">
    <property type="entry name" value="PHOSPHOLIPID PHOSPHATASE HOMOLOG 1.2 HOMOLOG"/>
    <property type="match status" value="1"/>
</dbReference>
<feature type="transmembrane region" description="Helical" evidence="6">
    <location>
        <begin position="61"/>
        <end position="82"/>
    </location>
</feature>
<comment type="similarity">
    <text evidence="2">Belongs to the PA-phosphatase related phosphoesterase family.</text>
</comment>
<dbReference type="Proteomes" id="UP001634394">
    <property type="component" value="Unassembled WGS sequence"/>
</dbReference>
<feature type="transmembrane region" description="Helical" evidence="6">
    <location>
        <begin position="103"/>
        <end position="123"/>
    </location>
</feature>
<evidence type="ECO:0000259" key="7">
    <source>
        <dbReference type="SMART" id="SM00014"/>
    </source>
</evidence>
<feature type="transmembrane region" description="Helical" evidence="6">
    <location>
        <begin position="207"/>
        <end position="228"/>
    </location>
</feature>